<evidence type="ECO:0000256" key="3">
    <source>
        <dbReference type="ARBA" id="ARBA00022692"/>
    </source>
</evidence>
<accession>A0A553RQA7</accession>
<dbReference type="PROSITE" id="PS50244">
    <property type="entry name" value="S5A_REDUCTASE"/>
    <property type="match status" value="1"/>
</dbReference>
<organism evidence="8 9">
    <name type="scientific">Danionella cerebrum</name>
    <dbReference type="NCBI Taxonomy" id="2873325"/>
    <lineage>
        <taxon>Eukaryota</taxon>
        <taxon>Metazoa</taxon>
        <taxon>Chordata</taxon>
        <taxon>Craniata</taxon>
        <taxon>Vertebrata</taxon>
        <taxon>Euteleostomi</taxon>
        <taxon>Actinopterygii</taxon>
        <taxon>Neopterygii</taxon>
        <taxon>Teleostei</taxon>
        <taxon>Ostariophysi</taxon>
        <taxon>Cypriniformes</taxon>
        <taxon>Danionidae</taxon>
        <taxon>Danioninae</taxon>
        <taxon>Danionella</taxon>
    </lineage>
</organism>
<evidence type="ECO:0000256" key="1">
    <source>
        <dbReference type="ARBA" id="ARBA00004141"/>
    </source>
</evidence>
<dbReference type="PANTHER" id="PTHR10556:SF59">
    <property type="entry name" value="STEROID 5-ALPHA REDUCTASE C-TERMINAL DOMAIN-CONTAINING PROTEIN"/>
    <property type="match status" value="1"/>
</dbReference>
<dbReference type="GO" id="GO:0042761">
    <property type="term" value="P:very long-chain fatty acid biosynthetic process"/>
    <property type="evidence" value="ECO:0007669"/>
    <property type="project" value="TreeGrafter"/>
</dbReference>
<proteinExistence type="inferred from homology"/>
<dbReference type="STRING" id="623744.A0A553RQA7"/>
<feature type="transmembrane region" description="Helical" evidence="6">
    <location>
        <begin position="80"/>
        <end position="101"/>
    </location>
</feature>
<keyword evidence="4 6" id="KW-1133">Transmembrane helix</keyword>
<feature type="domain" description="3-oxo-5-alpha-steroid 4-dehydrogenase C-terminal" evidence="7">
    <location>
        <begin position="58"/>
        <end position="133"/>
    </location>
</feature>
<comment type="subcellular location">
    <subcellularLocation>
        <location evidence="1">Membrane</location>
        <topology evidence="1">Multi-pass membrane protein</topology>
    </subcellularLocation>
</comment>
<evidence type="ECO:0000256" key="5">
    <source>
        <dbReference type="ARBA" id="ARBA00023136"/>
    </source>
</evidence>
<dbReference type="GO" id="GO:0016020">
    <property type="term" value="C:membrane"/>
    <property type="evidence" value="ECO:0007669"/>
    <property type="project" value="UniProtKB-SubCell"/>
</dbReference>
<evidence type="ECO:0000259" key="7">
    <source>
        <dbReference type="Pfam" id="PF02544"/>
    </source>
</evidence>
<evidence type="ECO:0000256" key="4">
    <source>
        <dbReference type="ARBA" id="ARBA00022989"/>
    </source>
</evidence>
<evidence type="ECO:0000256" key="2">
    <source>
        <dbReference type="ARBA" id="ARBA00007742"/>
    </source>
</evidence>
<dbReference type="Pfam" id="PF02544">
    <property type="entry name" value="Steroid_dh"/>
    <property type="match status" value="1"/>
</dbReference>
<dbReference type="InterPro" id="IPR039357">
    <property type="entry name" value="SRD5A/TECR"/>
</dbReference>
<dbReference type="PANTHER" id="PTHR10556">
    <property type="entry name" value="3-OXO-5-ALPHA-STEROID 4-DEHYDROGENASE"/>
    <property type="match status" value="1"/>
</dbReference>
<dbReference type="OrthoDB" id="540503at2759"/>
<dbReference type="GO" id="GO:0016627">
    <property type="term" value="F:oxidoreductase activity, acting on the CH-CH group of donors"/>
    <property type="evidence" value="ECO:0007669"/>
    <property type="project" value="InterPro"/>
</dbReference>
<comment type="caution">
    <text evidence="8">The sequence shown here is derived from an EMBL/GenBank/DDBJ whole genome shotgun (WGS) entry which is preliminary data.</text>
</comment>
<gene>
    <name evidence="8" type="ORF">DNTS_000479</name>
</gene>
<dbReference type="AlphaFoldDB" id="A0A553RQA7"/>
<feature type="non-terminal residue" evidence="8">
    <location>
        <position position="1"/>
    </location>
</feature>
<dbReference type="InterPro" id="IPR001104">
    <property type="entry name" value="3-oxo-5_a-steroid_4-DH_C"/>
</dbReference>
<dbReference type="EMBL" id="SRMA01000527">
    <property type="protein sequence ID" value="TRZ04356.1"/>
    <property type="molecule type" value="Genomic_DNA"/>
</dbReference>
<dbReference type="Proteomes" id="UP000316079">
    <property type="component" value="Unassembled WGS sequence"/>
</dbReference>
<evidence type="ECO:0000313" key="8">
    <source>
        <dbReference type="EMBL" id="TRZ04356.1"/>
    </source>
</evidence>
<comment type="similarity">
    <text evidence="2">Belongs to the steroid 5-alpha reductase family.</text>
</comment>
<evidence type="ECO:0000313" key="9">
    <source>
        <dbReference type="Proteomes" id="UP000316079"/>
    </source>
</evidence>
<reference evidence="8 9" key="1">
    <citation type="journal article" date="2019" name="Sci. Data">
        <title>Hybrid genome assembly and annotation of Danionella translucida.</title>
        <authorList>
            <person name="Kadobianskyi M."/>
            <person name="Schulze L."/>
            <person name="Schuelke M."/>
            <person name="Judkewitz B."/>
        </authorList>
    </citation>
    <scope>NUCLEOTIDE SEQUENCE [LARGE SCALE GENOMIC DNA]</scope>
    <source>
        <strain evidence="8 9">Bolton</strain>
    </source>
</reference>
<protein>
    <recommendedName>
        <fullName evidence="7">3-oxo-5-alpha-steroid 4-dehydrogenase C-terminal domain-containing protein</fullName>
    </recommendedName>
</protein>
<keyword evidence="9" id="KW-1185">Reference proteome</keyword>
<keyword evidence="5 6" id="KW-0472">Membrane</keyword>
<name>A0A553RQA7_9TELE</name>
<evidence type="ECO:0000256" key="6">
    <source>
        <dbReference type="SAM" id="Phobius"/>
    </source>
</evidence>
<sequence>VCELGNLTVHVILNRISCNVTPCDTYFRYSSSHFCVTVYPHNLPLTGSRPKEIPYPTRNPFTWLFFFVSCPNYTYEVGSWISFAIMTQCVPVGVFAFLRFIQMTLWARTMHKTYVQEFESYPELRTAIIPLFF</sequence>
<keyword evidence="3 6" id="KW-0812">Transmembrane</keyword>